<feature type="region of interest" description="Disordered" evidence="1">
    <location>
        <begin position="1"/>
        <end position="39"/>
    </location>
</feature>
<protein>
    <submittedName>
        <fullName evidence="2">Uncharacterized protein</fullName>
    </submittedName>
</protein>
<dbReference type="AlphaFoldDB" id="A0A1R1XGD5"/>
<comment type="caution">
    <text evidence="2">The sequence shown here is derived from an EMBL/GenBank/DDBJ whole genome shotgun (WGS) entry which is preliminary data.</text>
</comment>
<proteinExistence type="predicted"/>
<dbReference type="Proteomes" id="UP000187283">
    <property type="component" value="Unassembled WGS sequence"/>
</dbReference>
<evidence type="ECO:0000313" key="3">
    <source>
        <dbReference type="Proteomes" id="UP000187283"/>
    </source>
</evidence>
<name>A0A1R1XGD5_9FUNG</name>
<feature type="compositionally biased region" description="Basic and acidic residues" evidence="1">
    <location>
        <begin position="1"/>
        <end position="18"/>
    </location>
</feature>
<organism evidence="2 3">
    <name type="scientific">Smittium culicis</name>
    <dbReference type="NCBI Taxonomy" id="133412"/>
    <lineage>
        <taxon>Eukaryota</taxon>
        <taxon>Fungi</taxon>
        <taxon>Fungi incertae sedis</taxon>
        <taxon>Zoopagomycota</taxon>
        <taxon>Kickxellomycotina</taxon>
        <taxon>Harpellomycetes</taxon>
        <taxon>Harpellales</taxon>
        <taxon>Legeriomycetaceae</taxon>
        <taxon>Smittium</taxon>
    </lineage>
</organism>
<evidence type="ECO:0000256" key="1">
    <source>
        <dbReference type="SAM" id="MobiDB-lite"/>
    </source>
</evidence>
<feature type="compositionally biased region" description="Basic and acidic residues" evidence="1">
    <location>
        <begin position="26"/>
        <end position="39"/>
    </location>
</feature>
<reference evidence="2 3" key="1">
    <citation type="submission" date="2017-01" db="EMBL/GenBank/DDBJ databases">
        <authorList>
            <person name="Mah S.A."/>
            <person name="Swanson W.J."/>
            <person name="Moy G.W."/>
            <person name="Vacquier V.D."/>
        </authorList>
    </citation>
    <scope>NUCLEOTIDE SEQUENCE [LARGE SCALE GENOMIC DNA]</scope>
    <source>
        <strain evidence="2 3">GSMNP</strain>
    </source>
</reference>
<keyword evidence="3" id="KW-1185">Reference proteome</keyword>
<dbReference type="EMBL" id="LSSN01003396">
    <property type="protein sequence ID" value="OMJ13678.1"/>
    <property type="molecule type" value="Genomic_DNA"/>
</dbReference>
<accession>A0A1R1XGD5</accession>
<sequence>MAESDHIDVGEVGQDEHIFAQGQRHRSGDEHAGNRGEEFRYRETRRAILNAAAQLPARRHHDYVLDQRSAPPLPRPHVCAPENVQFGHIAVTSPTTPSPTIKQQQQWTGAVPIADHEVPRTDYPQFG</sequence>
<gene>
    <name evidence="2" type="ORF">AYI70_g8353</name>
</gene>
<evidence type="ECO:0000313" key="2">
    <source>
        <dbReference type="EMBL" id="OMJ13678.1"/>
    </source>
</evidence>